<dbReference type="GeneID" id="56031750"/>
<feature type="compositionally biased region" description="Polar residues" evidence="1">
    <location>
        <begin position="332"/>
        <end position="342"/>
    </location>
</feature>
<dbReference type="AlphaFoldDB" id="A0A7D5H4P1"/>
<proteinExistence type="predicted"/>
<feature type="region of interest" description="Disordered" evidence="1">
    <location>
        <begin position="295"/>
        <end position="371"/>
    </location>
</feature>
<feature type="compositionally biased region" description="Basic and acidic residues" evidence="1">
    <location>
        <begin position="304"/>
        <end position="331"/>
    </location>
</feature>
<dbReference type="RefSeq" id="WP_179259198.1">
    <property type="nucleotide sequence ID" value="NZ_CP058601.1"/>
</dbReference>
<sequence>MWELGPDADEPEWQTVETPFSYDLFEVVSTAAGPYAIGDGGVIVANRGDGWEEIIDDGPNVRNNQLRGLGVTDDGRRIWFAGSSGAIGCYDIEMRRKFDYSYPKEKTSTWEGLAVSGETGDEKLLIANGSGEILPATIHGFDVNWGVTGKPNDKGSKVAALAAAPTGYGYVVDTSGNAFKTTKDDGWEDIGIVNSQVKFYDIWAGENGRVYVAAGDGRLYRYDDSYKDWTPIGVGEKSLRAFDKYGDQLVALGDGGAFYQRIDGGQRWEKLHTPTDSVLMDVALGTPDVAIGKGGLVLKRRRGDPRGERTSPDGDNFDGRGESYDPTDTARSDTAQSDGSTDTAEDQSDRSQSTEQTETSSDGQSARSTEM</sequence>
<dbReference type="OrthoDB" id="320255at2157"/>
<evidence type="ECO:0000256" key="1">
    <source>
        <dbReference type="SAM" id="MobiDB-lite"/>
    </source>
</evidence>
<keyword evidence="3" id="KW-1185">Reference proteome</keyword>
<reference evidence="2 3" key="1">
    <citation type="submission" date="2020-07" db="EMBL/GenBank/DDBJ databases">
        <authorList>
            <person name="Cui H."/>
        </authorList>
    </citation>
    <scope>NUCLEOTIDE SEQUENCE [LARGE SCALE GENOMIC DNA]</scope>
    <source>
        <strain evidence="2 3">YPL8</strain>
    </source>
</reference>
<feature type="compositionally biased region" description="Low complexity" evidence="1">
    <location>
        <begin position="350"/>
        <end position="362"/>
    </location>
</feature>
<evidence type="ECO:0008006" key="4">
    <source>
        <dbReference type="Google" id="ProtNLM"/>
    </source>
</evidence>
<protein>
    <recommendedName>
        <fullName evidence="4">Photosynthesis system II assembly factor Ycf48/Hcf136-like domain-containing protein</fullName>
    </recommendedName>
</protein>
<dbReference type="Proteomes" id="UP000509241">
    <property type="component" value="Chromosome"/>
</dbReference>
<name>A0A7D5H4P1_9EURY</name>
<dbReference type="SUPFAM" id="SSF101898">
    <property type="entry name" value="NHL repeat"/>
    <property type="match status" value="1"/>
</dbReference>
<organism evidence="2 3">
    <name type="scientific">Natrinema halophilum</name>
    <dbReference type="NCBI Taxonomy" id="1699371"/>
    <lineage>
        <taxon>Archaea</taxon>
        <taxon>Methanobacteriati</taxon>
        <taxon>Methanobacteriota</taxon>
        <taxon>Stenosarchaea group</taxon>
        <taxon>Halobacteria</taxon>
        <taxon>Halobacteriales</taxon>
        <taxon>Natrialbaceae</taxon>
        <taxon>Natrinema</taxon>
    </lineage>
</organism>
<evidence type="ECO:0000313" key="3">
    <source>
        <dbReference type="Proteomes" id="UP000509241"/>
    </source>
</evidence>
<accession>A0A7D5H4P1</accession>
<evidence type="ECO:0000313" key="2">
    <source>
        <dbReference type="EMBL" id="QLG47455.1"/>
    </source>
</evidence>
<dbReference type="EMBL" id="CP058601">
    <property type="protein sequence ID" value="QLG47455.1"/>
    <property type="molecule type" value="Genomic_DNA"/>
</dbReference>
<dbReference type="KEGG" id="haly:HYG82_00625"/>
<gene>
    <name evidence="2" type="ORF">HYG82_00625</name>
</gene>